<organism evidence="5">
    <name type="scientific">Oppiella nova</name>
    <dbReference type="NCBI Taxonomy" id="334625"/>
    <lineage>
        <taxon>Eukaryota</taxon>
        <taxon>Metazoa</taxon>
        <taxon>Ecdysozoa</taxon>
        <taxon>Arthropoda</taxon>
        <taxon>Chelicerata</taxon>
        <taxon>Arachnida</taxon>
        <taxon>Acari</taxon>
        <taxon>Acariformes</taxon>
        <taxon>Sarcoptiformes</taxon>
        <taxon>Oribatida</taxon>
        <taxon>Brachypylina</taxon>
        <taxon>Oppioidea</taxon>
        <taxon>Oppiidae</taxon>
        <taxon>Oppiella</taxon>
    </lineage>
</organism>
<keyword evidence="6" id="KW-1185">Reference proteome</keyword>
<protein>
    <recommendedName>
        <fullName evidence="4">SAM domain-containing protein</fullName>
    </recommendedName>
</protein>
<dbReference type="InterPro" id="IPR033635">
    <property type="entry name" value="ANKS1/Caskin"/>
</dbReference>
<dbReference type="Gene3D" id="1.10.150.50">
    <property type="entry name" value="Transcription Factor, Ets-1"/>
    <property type="match status" value="1"/>
</dbReference>
<dbReference type="OrthoDB" id="6533240at2759"/>
<dbReference type="InterPro" id="IPR001660">
    <property type="entry name" value="SAM"/>
</dbReference>
<name>A0A7R9R206_9ACAR</name>
<dbReference type="PROSITE" id="PS50105">
    <property type="entry name" value="SAM_DOMAIN"/>
    <property type="match status" value="1"/>
</dbReference>
<sequence length="98" mass="10597">MASFGTGIGRGDSLGTNGNNGSEDMDKSFSSCLSKDSSSTDFEEQSVEEWLSRICLSEYANLLVVNGFDNVLYMGSNVMDDSDLLEIGVTNASHRDRV</sequence>
<evidence type="ECO:0000256" key="2">
    <source>
        <dbReference type="ARBA" id="ARBA00023043"/>
    </source>
</evidence>
<dbReference type="InterPro" id="IPR013761">
    <property type="entry name" value="SAM/pointed_sf"/>
</dbReference>
<proteinExistence type="predicted"/>
<evidence type="ECO:0000313" key="6">
    <source>
        <dbReference type="Proteomes" id="UP000728032"/>
    </source>
</evidence>
<dbReference type="EMBL" id="CAJPVJ010046955">
    <property type="protein sequence ID" value="CAG2182675.1"/>
    <property type="molecule type" value="Genomic_DNA"/>
</dbReference>
<evidence type="ECO:0000256" key="1">
    <source>
        <dbReference type="ARBA" id="ARBA00022737"/>
    </source>
</evidence>
<dbReference type="PANTHER" id="PTHR24174">
    <property type="entry name" value="ANKYRIN REPEAT AND STERILE ALPHA MOTIF DOMAIN-CONTAINING PROTEIN 1"/>
    <property type="match status" value="1"/>
</dbReference>
<dbReference type="Pfam" id="PF00536">
    <property type="entry name" value="SAM_1"/>
    <property type="match status" value="1"/>
</dbReference>
<dbReference type="SUPFAM" id="SSF47769">
    <property type="entry name" value="SAM/Pointed domain"/>
    <property type="match status" value="1"/>
</dbReference>
<gene>
    <name evidence="5" type="ORF">ONB1V03_LOCUS22096</name>
</gene>
<feature type="region of interest" description="Disordered" evidence="3">
    <location>
        <begin position="1"/>
        <end position="40"/>
    </location>
</feature>
<keyword evidence="2" id="KW-0040">ANK repeat</keyword>
<evidence type="ECO:0000256" key="3">
    <source>
        <dbReference type="SAM" id="MobiDB-lite"/>
    </source>
</evidence>
<feature type="compositionally biased region" description="Low complexity" evidence="3">
    <location>
        <begin position="28"/>
        <end position="39"/>
    </location>
</feature>
<feature type="non-terminal residue" evidence="5">
    <location>
        <position position="1"/>
    </location>
</feature>
<dbReference type="EMBL" id="OC961780">
    <property type="protein sequence ID" value="CAD7665539.1"/>
    <property type="molecule type" value="Genomic_DNA"/>
</dbReference>
<reference evidence="5" key="1">
    <citation type="submission" date="2020-11" db="EMBL/GenBank/DDBJ databases">
        <authorList>
            <person name="Tran Van P."/>
        </authorList>
    </citation>
    <scope>NUCLEOTIDE SEQUENCE</scope>
</reference>
<evidence type="ECO:0000313" key="5">
    <source>
        <dbReference type="EMBL" id="CAD7665539.1"/>
    </source>
</evidence>
<dbReference type="PANTHER" id="PTHR24174:SF1">
    <property type="entry name" value="IP14385P"/>
    <property type="match status" value="1"/>
</dbReference>
<accession>A0A7R9R206</accession>
<keyword evidence="1" id="KW-0677">Repeat</keyword>
<feature type="domain" description="SAM" evidence="4">
    <location>
        <begin position="42"/>
        <end position="98"/>
    </location>
</feature>
<dbReference type="Proteomes" id="UP000728032">
    <property type="component" value="Unassembled WGS sequence"/>
</dbReference>
<dbReference type="GO" id="GO:0005829">
    <property type="term" value="C:cytosol"/>
    <property type="evidence" value="ECO:0007669"/>
    <property type="project" value="TreeGrafter"/>
</dbReference>
<evidence type="ECO:0000259" key="4">
    <source>
        <dbReference type="PROSITE" id="PS50105"/>
    </source>
</evidence>
<feature type="compositionally biased region" description="Gly residues" evidence="3">
    <location>
        <begin position="1"/>
        <end position="12"/>
    </location>
</feature>
<dbReference type="AlphaFoldDB" id="A0A7R9R206"/>